<dbReference type="CDD" id="cd00082">
    <property type="entry name" value="HisKA"/>
    <property type="match status" value="1"/>
</dbReference>
<dbReference type="Gene3D" id="1.10.287.130">
    <property type="match status" value="1"/>
</dbReference>
<dbReference type="KEGG" id="fae:FAES_4231"/>
<keyword evidence="7" id="KW-0808">Transferase</keyword>
<organism evidence="7 8">
    <name type="scientific">Fibrella aestuarina BUZ 2</name>
    <dbReference type="NCBI Taxonomy" id="1166018"/>
    <lineage>
        <taxon>Bacteria</taxon>
        <taxon>Pseudomonadati</taxon>
        <taxon>Bacteroidota</taxon>
        <taxon>Cytophagia</taxon>
        <taxon>Cytophagales</taxon>
        <taxon>Spirosomataceae</taxon>
        <taxon>Fibrella</taxon>
    </lineage>
</organism>
<evidence type="ECO:0000256" key="5">
    <source>
        <dbReference type="SAM" id="Phobius"/>
    </source>
</evidence>
<dbReference type="PROSITE" id="PS50109">
    <property type="entry name" value="HIS_KIN"/>
    <property type="match status" value="1"/>
</dbReference>
<comment type="catalytic activity">
    <reaction evidence="1">
        <text>ATP + protein L-histidine = ADP + protein N-phospho-L-histidine.</text>
        <dbReference type="EC" id="2.7.13.3"/>
    </reaction>
</comment>
<dbReference type="EMBL" id="HE796683">
    <property type="protein sequence ID" value="CCH02231.1"/>
    <property type="molecule type" value="Genomic_DNA"/>
</dbReference>
<dbReference type="HOGENOM" id="CLU_603737_0_0_10"/>
<proteinExistence type="predicted"/>
<reference evidence="7 8" key="1">
    <citation type="journal article" date="2012" name="J. Bacteriol.">
        <title>Genome Sequence of Fibrella aestuarina BUZ 2T, a Filamentous Marine Bacterium.</title>
        <authorList>
            <person name="Filippini M."/>
            <person name="Qi W."/>
            <person name="Blom J."/>
            <person name="Goesmann A."/>
            <person name="Smits T.H."/>
            <person name="Bagheri H.C."/>
        </authorList>
    </citation>
    <scope>NUCLEOTIDE SEQUENCE [LARGE SCALE GENOMIC DNA]</scope>
    <source>
        <strain evidence="8">BUZ 2T</strain>
    </source>
</reference>
<keyword evidence="4" id="KW-0175">Coiled coil</keyword>
<protein>
    <recommendedName>
        <fullName evidence="2">histidine kinase</fullName>
        <ecNumber evidence="2">2.7.13.3</ecNumber>
    </recommendedName>
</protein>
<evidence type="ECO:0000256" key="4">
    <source>
        <dbReference type="SAM" id="Coils"/>
    </source>
</evidence>
<dbReference type="eggNOG" id="COG4191">
    <property type="taxonomic scope" value="Bacteria"/>
</dbReference>
<dbReference type="GO" id="GO:0000155">
    <property type="term" value="F:phosphorelay sensor kinase activity"/>
    <property type="evidence" value="ECO:0007669"/>
    <property type="project" value="InterPro"/>
</dbReference>
<evidence type="ECO:0000256" key="1">
    <source>
        <dbReference type="ARBA" id="ARBA00000085"/>
    </source>
</evidence>
<dbReference type="AlphaFoldDB" id="I0KDM8"/>
<dbReference type="InterPro" id="IPR004358">
    <property type="entry name" value="Sig_transdc_His_kin-like_C"/>
</dbReference>
<keyword evidence="7" id="KW-0418">Kinase</keyword>
<evidence type="ECO:0000313" key="8">
    <source>
        <dbReference type="Proteomes" id="UP000011058"/>
    </source>
</evidence>
<accession>I0KDM8</accession>
<feature type="domain" description="Histidine kinase" evidence="6">
    <location>
        <begin position="221"/>
        <end position="470"/>
    </location>
</feature>
<feature type="transmembrane region" description="Helical" evidence="5">
    <location>
        <begin position="88"/>
        <end position="108"/>
    </location>
</feature>
<dbReference type="PANTHER" id="PTHR43065">
    <property type="entry name" value="SENSOR HISTIDINE KINASE"/>
    <property type="match status" value="1"/>
</dbReference>
<dbReference type="InterPro" id="IPR005467">
    <property type="entry name" value="His_kinase_dom"/>
</dbReference>
<name>I0KDM8_9BACT</name>
<dbReference type="SMART" id="SM00388">
    <property type="entry name" value="HisKA"/>
    <property type="match status" value="1"/>
</dbReference>
<dbReference type="InterPro" id="IPR036097">
    <property type="entry name" value="HisK_dim/P_sf"/>
</dbReference>
<gene>
    <name evidence="7" type="ORF">FAES_4231</name>
</gene>
<dbReference type="Gene3D" id="3.30.565.10">
    <property type="entry name" value="Histidine kinase-like ATPase, C-terminal domain"/>
    <property type="match status" value="1"/>
</dbReference>
<dbReference type="SUPFAM" id="SSF55874">
    <property type="entry name" value="ATPase domain of HSP90 chaperone/DNA topoisomerase II/histidine kinase"/>
    <property type="match status" value="1"/>
</dbReference>
<dbReference type="PATRIC" id="fig|1166018.3.peg.1187"/>
<keyword evidence="3" id="KW-0597">Phosphoprotein</keyword>
<dbReference type="OrthoDB" id="9806995at2"/>
<dbReference type="InterPro" id="IPR036890">
    <property type="entry name" value="HATPase_C_sf"/>
</dbReference>
<dbReference type="InterPro" id="IPR003661">
    <property type="entry name" value="HisK_dim/P_dom"/>
</dbReference>
<keyword evidence="5" id="KW-0472">Membrane</keyword>
<feature type="transmembrane region" description="Helical" evidence="5">
    <location>
        <begin position="58"/>
        <end position="76"/>
    </location>
</feature>
<sequence length="470" mass="53530">MNFPVLGVTLFLLFQVRTFLNTRERKPTWDRWLTWSAYGLIGLFVLDQIGEANGKFEIRATWVAYVVIAIVIYLTYIGSRRYPPARTLLLAMVPFWLVLVTSSLVKLVLPTSVFNPYSNFFESAVGFGYVWVFSIFFFASRQRKTYRKEVEERKEKEEQERRERHLLEELVQERTQELTQQKAELSRQKEELQMALNELRAAQDQLVQREKLASLGELTAGIAHEIQNPLNFVNNFSEVSVDLLEELREERTRPAPQRDAELEEELLSDLVQNLSKIQHHGQRASGIVRSMLQHSRSSTGQREPTDLNALAEEYLRLSYHGLRAKDKSFNASFEAELDPSLPPVSVVGQDIGRVLLNLFNNAFYAVQQRQQAEREKDTLVGLAYRPFVKVTTRQTPIGVEIIVADNGTGVPDELQQKIFQPFFTTKPSGSGTGLGLSLSYEIITKGHNGTMQVDSIEGKGTTFTILLPAV</sequence>
<keyword evidence="5" id="KW-1133">Transmembrane helix</keyword>
<dbReference type="RefSeq" id="WP_015333330.1">
    <property type="nucleotide sequence ID" value="NC_020054.1"/>
</dbReference>
<dbReference type="Proteomes" id="UP000011058">
    <property type="component" value="Chromosome"/>
</dbReference>
<evidence type="ECO:0000256" key="2">
    <source>
        <dbReference type="ARBA" id="ARBA00012438"/>
    </source>
</evidence>
<evidence type="ECO:0000256" key="3">
    <source>
        <dbReference type="ARBA" id="ARBA00022553"/>
    </source>
</evidence>
<feature type="coiled-coil region" evidence="4">
    <location>
        <begin position="139"/>
        <end position="212"/>
    </location>
</feature>
<feature type="transmembrane region" description="Helical" evidence="5">
    <location>
        <begin position="120"/>
        <end position="139"/>
    </location>
</feature>
<dbReference type="SMART" id="SM00387">
    <property type="entry name" value="HATPase_c"/>
    <property type="match status" value="1"/>
</dbReference>
<dbReference type="Pfam" id="PF02518">
    <property type="entry name" value="HATPase_c"/>
    <property type="match status" value="1"/>
</dbReference>
<dbReference type="Pfam" id="PF00512">
    <property type="entry name" value="HisKA"/>
    <property type="match status" value="1"/>
</dbReference>
<dbReference type="EC" id="2.7.13.3" evidence="2"/>
<dbReference type="InterPro" id="IPR003594">
    <property type="entry name" value="HATPase_dom"/>
</dbReference>
<keyword evidence="5" id="KW-0812">Transmembrane</keyword>
<dbReference type="SUPFAM" id="SSF47384">
    <property type="entry name" value="Homodimeric domain of signal transducing histidine kinase"/>
    <property type="match status" value="1"/>
</dbReference>
<dbReference type="PANTHER" id="PTHR43065:SF42">
    <property type="entry name" value="TWO-COMPONENT SENSOR PPRA"/>
    <property type="match status" value="1"/>
</dbReference>
<evidence type="ECO:0000259" key="6">
    <source>
        <dbReference type="PROSITE" id="PS50109"/>
    </source>
</evidence>
<dbReference type="STRING" id="1166018.FAES_4231"/>
<keyword evidence="8" id="KW-1185">Reference proteome</keyword>
<evidence type="ECO:0000313" key="7">
    <source>
        <dbReference type="EMBL" id="CCH02231.1"/>
    </source>
</evidence>
<dbReference type="PRINTS" id="PR00344">
    <property type="entry name" value="BCTRLSENSOR"/>
</dbReference>